<evidence type="ECO:0000256" key="1">
    <source>
        <dbReference type="SAM" id="Phobius"/>
    </source>
</evidence>
<accession>A0A7T1LFP9</accession>
<dbReference type="EMBL" id="CP065430">
    <property type="protein sequence ID" value="QPO27663.1"/>
    <property type="molecule type" value="Genomic_DNA"/>
</dbReference>
<organism evidence="2 3">
    <name type="scientific">Streptococcus suis</name>
    <dbReference type="NCBI Taxonomy" id="1307"/>
    <lineage>
        <taxon>Bacteria</taxon>
        <taxon>Bacillati</taxon>
        <taxon>Bacillota</taxon>
        <taxon>Bacilli</taxon>
        <taxon>Lactobacillales</taxon>
        <taxon>Streptococcaceae</taxon>
        <taxon>Streptococcus</taxon>
    </lineage>
</organism>
<reference evidence="2 3" key="1">
    <citation type="submission" date="2020-12" db="EMBL/GenBank/DDBJ databases">
        <title>Nonconservative transfer and diversity of a new family of integrative and conjugative elements associated with antibiotic resistance in zoonotic pathogen Streptococcus suis.</title>
        <authorList>
            <person name="Huang J."/>
        </authorList>
    </citation>
    <scope>NUCLEOTIDE SEQUENCE [LARGE SCALE GENOMIC DNA]</scope>
    <source>
        <strain evidence="2 3">YZDH1</strain>
    </source>
</reference>
<keyword evidence="1" id="KW-0472">Membrane</keyword>
<dbReference type="Proteomes" id="UP000594569">
    <property type="component" value="Chromosome"/>
</dbReference>
<dbReference type="AlphaFoldDB" id="A0A7T1LFP9"/>
<feature type="transmembrane region" description="Helical" evidence="1">
    <location>
        <begin position="21"/>
        <end position="39"/>
    </location>
</feature>
<gene>
    <name evidence="2" type="ORF">I5V48_05935</name>
</gene>
<evidence type="ECO:0000313" key="2">
    <source>
        <dbReference type="EMBL" id="QPO27663.1"/>
    </source>
</evidence>
<keyword evidence="1" id="KW-1133">Transmembrane helix</keyword>
<name>A0A7T1LFP9_STRSU</name>
<sequence length="70" mass="7715">MKKSIFQYRVTLQSLSPTARMILSVLSSLLIYQMISGGISDMLAFTIRCALLIGTLGIIVSGKGYLFQKK</sequence>
<dbReference type="RefSeq" id="WP_162890955.1">
    <property type="nucleotide sequence ID" value="NZ_CP065430.1"/>
</dbReference>
<feature type="transmembrane region" description="Helical" evidence="1">
    <location>
        <begin position="45"/>
        <end position="66"/>
    </location>
</feature>
<protein>
    <submittedName>
        <fullName evidence="2">Uncharacterized protein</fullName>
    </submittedName>
</protein>
<evidence type="ECO:0000313" key="3">
    <source>
        <dbReference type="Proteomes" id="UP000594569"/>
    </source>
</evidence>
<keyword evidence="1" id="KW-0812">Transmembrane</keyword>
<proteinExistence type="predicted"/>